<dbReference type="Proteomes" id="UP000245464">
    <property type="component" value="Chromosome 2"/>
</dbReference>
<evidence type="ECO:0000313" key="3">
    <source>
        <dbReference type="Proteomes" id="UP000245464"/>
    </source>
</evidence>
<evidence type="ECO:0000313" key="2">
    <source>
        <dbReference type="EMBL" id="KAF7574140.1"/>
    </source>
</evidence>
<evidence type="ECO:0000256" key="1">
    <source>
        <dbReference type="SAM" id="MobiDB-lite"/>
    </source>
</evidence>
<comment type="caution">
    <text evidence="2">The sequence shown here is derived from an EMBL/GenBank/DDBJ whole genome shotgun (WGS) entry which is preliminary data.</text>
</comment>
<dbReference type="AlphaFoldDB" id="A0A317AHQ5"/>
<feature type="region of interest" description="Disordered" evidence="1">
    <location>
        <begin position="109"/>
        <end position="131"/>
    </location>
</feature>
<name>A0A317AHQ5_9PLEO</name>
<reference evidence="2" key="1">
    <citation type="journal article" date="2018" name="BMC Genomics">
        <title>Comparative genomics of the wheat fungal pathogen Pyrenophora tritici-repentis reveals chromosomal variations and genome plasticity.</title>
        <authorList>
            <person name="Moolhuijzen P."/>
            <person name="See P.T."/>
            <person name="Hane J.K."/>
            <person name="Shi G."/>
            <person name="Liu Z."/>
            <person name="Oliver R.P."/>
            <person name="Moffat C.S."/>
        </authorList>
    </citation>
    <scope>NUCLEOTIDE SEQUENCE [LARGE SCALE GENOMIC DNA]</scope>
    <source>
        <strain evidence="2">M4</strain>
    </source>
</reference>
<accession>A0A317AHQ5</accession>
<sequence>MPQLPDQPSSEEAREAAGLTKLQWDNFLLLTREYVKKLRKHEPNLTWRGISNDKRSQIFQDINTELQRQKLPTIDKDEVLALRMSQALSKLRTEDKKKAQVTANITPYSVDTTSTANQPPRKLPYDPTRHT</sequence>
<dbReference type="EMBL" id="NQIK02000002">
    <property type="protein sequence ID" value="KAF7574140.1"/>
    <property type="molecule type" value="Genomic_DNA"/>
</dbReference>
<dbReference type="RefSeq" id="XP_065963974.1">
    <property type="nucleotide sequence ID" value="XM_066105347.1"/>
</dbReference>
<gene>
    <name evidence="2" type="ORF">PtrM4_057630</name>
</gene>
<organism evidence="2 3">
    <name type="scientific">Pyrenophora tritici-repentis</name>
    <dbReference type="NCBI Taxonomy" id="45151"/>
    <lineage>
        <taxon>Eukaryota</taxon>
        <taxon>Fungi</taxon>
        <taxon>Dikarya</taxon>
        <taxon>Ascomycota</taxon>
        <taxon>Pezizomycotina</taxon>
        <taxon>Dothideomycetes</taxon>
        <taxon>Pleosporomycetidae</taxon>
        <taxon>Pleosporales</taxon>
        <taxon>Pleosporineae</taxon>
        <taxon>Pleosporaceae</taxon>
        <taxon>Pyrenophora</taxon>
    </lineage>
</organism>
<dbReference type="GeneID" id="90955357"/>
<protein>
    <submittedName>
        <fullName evidence="2">Uncharacterized protein</fullName>
    </submittedName>
</protein>
<dbReference type="KEGG" id="ptrr:90955357"/>
<proteinExistence type="predicted"/>
<feature type="compositionally biased region" description="Polar residues" evidence="1">
    <location>
        <begin position="109"/>
        <end position="118"/>
    </location>
</feature>